<dbReference type="AlphaFoldDB" id="A0A8J4VCG1"/>
<accession>A0A8J4VCG1</accession>
<dbReference type="Proteomes" id="UP000737018">
    <property type="component" value="Unassembled WGS sequence"/>
</dbReference>
<protein>
    <submittedName>
        <fullName evidence="1">Uncharacterized protein</fullName>
    </submittedName>
</protein>
<gene>
    <name evidence="1" type="ORF">CMV_030357</name>
</gene>
<keyword evidence="2" id="KW-1185">Reference proteome</keyword>
<evidence type="ECO:0000313" key="2">
    <source>
        <dbReference type="Proteomes" id="UP000737018"/>
    </source>
</evidence>
<evidence type="ECO:0000313" key="1">
    <source>
        <dbReference type="EMBL" id="KAF3943046.1"/>
    </source>
</evidence>
<reference evidence="1" key="1">
    <citation type="submission" date="2020-03" db="EMBL/GenBank/DDBJ databases">
        <title>Castanea mollissima Vanexum genome sequencing.</title>
        <authorList>
            <person name="Staton M."/>
        </authorList>
    </citation>
    <scope>NUCLEOTIDE SEQUENCE</scope>
    <source>
        <tissue evidence="1">Leaf</tissue>
    </source>
</reference>
<comment type="caution">
    <text evidence="1">The sequence shown here is derived from an EMBL/GenBank/DDBJ whole genome shotgun (WGS) entry which is preliminary data.</text>
</comment>
<proteinExistence type="predicted"/>
<name>A0A8J4VCG1_9ROSI</name>
<organism evidence="1 2">
    <name type="scientific">Castanea mollissima</name>
    <name type="common">Chinese chestnut</name>
    <dbReference type="NCBI Taxonomy" id="60419"/>
    <lineage>
        <taxon>Eukaryota</taxon>
        <taxon>Viridiplantae</taxon>
        <taxon>Streptophyta</taxon>
        <taxon>Embryophyta</taxon>
        <taxon>Tracheophyta</taxon>
        <taxon>Spermatophyta</taxon>
        <taxon>Magnoliopsida</taxon>
        <taxon>eudicotyledons</taxon>
        <taxon>Gunneridae</taxon>
        <taxon>Pentapetalae</taxon>
        <taxon>rosids</taxon>
        <taxon>fabids</taxon>
        <taxon>Fagales</taxon>
        <taxon>Fagaceae</taxon>
        <taxon>Castanea</taxon>
    </lineage>
</organism>
<dbReference type="EMBL" id="JRKL02013158">
    <property type="protein sequence ID" value="KAF3943046.1"/>
    <property type="molecule type" value="Genomic_DNA"/>
</dbReference>
<sequence>MKSLEELLLYGTGISELPPSFGNLTGMIRLPQSARSAQTSEIFVQIREMIRLPPNLPPCHMLIVPHPNSGSTISPAFVPGYDSFPVYQPQSSLQKLFEDLNLGDRNLVQIFCETFADDGEIAPAITRVGVHVECICSPQKPRGSQISKSIVQRNRRRPALLHGSSFIMRKQYNTKRSTRIKENETLLIKFQQKHWKVGTPWRTIDDEQDSSIEDEVIKGNSHGLVARLGMKWSKLFNGTLSGLSWDEIGEMVTAEIMWILIPRCILMLGLIETNMFQVVTNCCCIC</sequence>